<dbReference type="EMBL" id="JAZHXI010000017">
    <property type="protein sequence ID" value="KAL2062171.1"/>
    <property type="molecule type" value="Genomic_DNA"/>
</dbReference>
<gene>
    <name evidence="1" type="ORF">VTL71DRAFT_6437</name>
</gene>
<evidence type="ECO:0000313" key="2">
    <source>
        <dbReference type="Proteomes" id="UP001595075"/>
    </source>
</evidence>
<comment type="caution">
    <text evidence="1">The sequence shown here is derived from an EMBL/GenBank/DDBJ whole genome shotgun (WGS) entry which is preliminary data.</text>
</comment>
<reference evidence="1 2" key="1">
    <citation type="journal article" date="2024" name="Commun. Biol.">
        <title>Comparative genomic analysis of thermophilic fungi reveals convergent evolutionary adaptations and gene losses.</title>
        <authorList>
            <person name="Steindorff A.S."/>
            <person name="Aguilar-Pontes M.V."/>
            <person name="Robinson A.J."/>
            <person name="Andreopoulos B."/>
            <person name="LaButti K."/>
            <person name="Kuo A."/>
            <person name="Mondo S."/>
            <person name="Riley R."/>
            <person name="Otillar R."/>
            <person name="Haridas S."/>
            <person name="Lipzen A."/>
            <person name="Grimwood J."/>
            <person name="Schmutz J."/>
            <person name="Clum A."/>
            <person name="Reid I.D."/>
            <person name="Moisan M.C."/>
            <person name="Butler G."/>
            <person name="Nguyen T.T.M."/>
            <person name="Dewar K."/>
            <person name="Conant G."/>
            <person name="Drula E."/>
            <person name="Henrissat B."/>
            <person name="Hansel C."/>
            <person name="Singer S."/>
            <person name="Hutchinson M.I."/>
            <person name="de Vries R.P."/>
            <person name="Natvig D.O."/>
            <person name="Powell A.J."/>
            <person name="Tsang A."/>
            <person name="Grigoriev I.V."/>
        </authorList>
    </citation>
    <scope>NUCLEOTIDE SEQUENCE [LARGE SCALE GENOMIC DNA]</scope>
    <source>
        <strain evidence="1 2">CBS 494.80</strain>
    </source>
</reference>
<evidence type="ECO:0000313" key="1">
    <source>
        <dbReference type="EMBL" id="KAL2062171.1"/>
    </source>
</evidence>
<name>A0ABR4BX04_9HELO</name>
<proteinExistence type="predicted"/>
<keyword evidence="2" id="KW-1185">Reference proteome</keyword>
<organism evidence="1 2">
    <name type="scientific">Oculimacula yallundae</name>
    <dbReference type="NCBI Taxonomy" id="86028"/>
    <lineage>
        <taxon>Eukaryota</taxon>
        <taxon>Fungi</taxon>
        <taxon>Dikarya</taxon>
        <taxon>Ascomycota</taxon>
        <taxon>Pezizomycotina</taxon>
        <taxon>Leotiomycetes</taxon>
        <taxon>Helotiales</taxon>
        <taxon>Ploettnerulaceae</taxon>
        <taxon>Oculimacula</taxon>
    </lineage>
</organism>
<accession>A0ABR4BX04</accession>
<sequence length="184" mass="20888">MYIHTGQPGQTAMFSDYSYGQVGKRSFHTTGWEVTFSFDLRGTAKERNGGQITISAGRVVSTRVVHDRSTPNGVHGHLSLFFSFHGVDFFDWVFWLGTDWCFEWMGSGWTGRTEYPSTAQHASSSAISVSFVIYASSIDLVRWETRMGDRIVKCACATHRERRSRRDEKSGSSQRQYCVSMIDK</sequence>
<protein>
    <submittedName>
        <fullName evidence="1">Uncharacterized protein</fullName>
    </submittedName>
</protein>
<dbReference type="Proteomes" id="UP001595075">
    <property type="component" value="Unassembled WGS sequence"/>
</dbReference>